<feature type="domain" description="Restriction endonuclease type II-like" evidence="6">
    <location>
        <begin position="1373"/>
        <end position="1465"/>
    </location>
</feature>
<evidence type="ECO:0000256" key="3">
    <source>
        <dbReference type="ARBA" id="ARBA00022806"/>
    </source>
</evidence>
<keyword evidence="3" id="KW-0347">Helicase</keyword>
<dbReference type="PANTHER" id="PTHR43788:SF8">
    <property type="entry name" value="DNA-BINDING PROTEIN SMUBP-2"/>
    <property type="match status" value="1"/>
</dbReference>
<dbReference type="Gene3D" id="3.40.960.10">
    <property type="entry name" value="VSR Endonuclease"/>
    <property type="match status" value="1"/>
</dbReference>
<dbReference type="InterPro" id="IPR011335">
    <property type="entry name" value="Restrct_endonuc-II-like"/>
</dbReference>
<dbReference type="SUPFAM" id="SSF52540">
    <property type="entry name" value="P-loop containing nucleoside triphosphate hydrolases"/>
    <property type="match status" value="1"/>
</dbReference>
<reference evidence="8 9" key="1">
    <citation type="submission" date="2019-10" db="EMBL/GenBank/DDBJ databases">
        <title>Description of Paenibacillus terricola sp. nov.</title>
        <authorList>
            <person name="Carlier A."/>
            <person name="Qi S."/>
        </authorList>
    </citation>
    <scope>NUCLEOTIDE SEQUENCE [LARGE SCALE GENOMIC DNA]</scope>
    <source>
        <strain evidence="8 9">LMG 31459</strain>
    </source>
</reference>
<evidence type="ECO:0000256" key="4">
    <source>
        <dbReference type="ARBA" id="ARBA00022840"/>
    </source>
</evidence>
<evidence type="ECO:0000256" key="1">
    <source>
        <dbReference type="ARBA" id="ARBA00022741"/>
    </source>
</evidence>
<evidence type="ECO:0000259" key="6">
    <source>
        <dbReference type="Pfam" id="PF18741"/>
    </source>
</evidence>
<keyword evidence="2" id="KW-0378">Hydrolase</keyword>
<dbReference type="InterPro" id="IPR047187">
    <property type="entry name" value="SF1_C_Upf1"/>
</dbReference>
<dbReference type="SUPFAM" id="SSF52980">
    <property type="entry name" value="Restriction endonuclease-like"/>
    <property type="match status" value="1"/>
</dbReference>
<sequence>MGISEDQRIAAKQKLIQVFTYLQALHQLKQPIIKHISGQLWSQSLADLPVHSNVTCDFTEGISPSERIDEEMPEVLLRVKRPDRTACPKPPELLQRWLKPDWEKIHTRPERLESMDSYREAADSGEYEAYVERFDQDEERVRLWENWTQEREAWQEREWPVRRTIKLFEDLYMLYSWIERERDAVELMIGDGILHWELTPETIHHPVLLQRIELVFDPEGPEFTVIASEAAPEFHGSLFRDVPEVSPGSIKKCTADLLEAACSPLDFTDTDEYLRKVSGYLSAQTAFIPYNRTSAQPAQDKTAVYIRREPVIFLRKRSAGFDHAFEEIIQDLQDREELPQAIARITGIDPGEASDGTQVFSYSNLNVNGENEEILFTKEANSEQLDIALKLGRYGSVLVQGPPGTGKTHTIANLLGHFLAEGKSVLVTSHTSRALAVLRDKVARPLQDLCVSVLDDASGQKQLENSIDKITSTLSSISIEQTEAEVEQLTAGRKSILEQIRGIEDRLRLSRENDYRSIVMFGTSFDPSAAAKMISAGRHTMELVPGRIAAGQACPLTPDELEQLYRSSGEISTLDEAEFRYLRNRIELPVTPEIFHELVLEYQALAAADTVRHLPYFKPGMAVHPGKLNAALQQLREAFGAVTEEDWKLNLISAKDNDKHDWTDLLEEVEKWLELYRLARTARYKYGFEHLADTDLQPLLPVLEEMKRYLEDGGKLSTFQLLLKRPWKKACDLIVPTGKGIEQVNAAYLDALLTVGTYQAQRAKSVIRWKRQVTDGGGYDLARFGPQPEEYMDNIIQEIRSLLDWRQTSFDPPLQSLESEGLLWNVLLNAKPMTVGKHMDWIHMRELVEQELPSIIGANINAEKWRTVKEQIAEAGRAAELLADSRSAIARRLQESVAQMDPQSYEQAYQAVQQLWDKSARIGQREEWLERLQQSAPDWAEALRDRSGIHGEHRAPNGLEAGWLLKQLDMELDQRAGISAQQLQEELVEIRKKFKAATLQLVEKKAWLALARKTTLKQQNALHGWKLLMKKAGKRTGKAAPHLLAEARKLMPVCQTAVPVWIMPTYRVVDSFTPSENRFDVVIVDEASQADIMALTALYLGTQIVVVGDDEQVSPEAIGQRLDETRRLMDAHLEGIPNAALYDGSTSIYDLAKTSFAGMTQLREHFRCVEPIIQFSNLLSYNGSILPLRDAGGVTTKPYTVEYRVEGGNRNSKRNEAEAEAIASLILSAIQLEEYKDATFGVITLLGEEQAILIDQYLQKYIPATEYKRRKIRCGNSAQFQGDERDIVFLSMVDASEEAVPLRLISDPGNRTKKRYNVAVSRARDQLWLVHSLDSVAQLKEGDLRKRLIEYVRNPYAADAAYKQHEPVLESEFERQVMRRVLDEGYRVLPQWKVGAYRIDMVVEGGGRRLAVECDGDKWHPAEKLKEDMDRQAILERLGWSFVRLRGGEYFRNPEQALQSLFRRLEELDIPRELHRQEADADDGNAGQPALKTVIVNRAAQIRREWQELEREPGVEDSSSPGSAAEPEGFIAAEQAQEETAEFFYQEISRQPNLTDYWTEEMRSREEDRQAVLEQELSLLEADAGLELPYWQGLTADSSGTGEDGDSGSGFNLVEYLRSRDLQFVDTRDQDGAVWIIEDLNLIRYLPELRRKAVPFNYLKEGVYATRWRAAWYSRS</sequence>
<dbReference type="Proteomes" id="UP000596857">
    <property type="component" value="Unassembled WGS sequence"/>
</dbReference>
<dbReference type="InterPro" id="IPR027417">
    <property type="entry name" value="P-loop_NTPase"/>
</dbReference>
<feature type="domain" description="DNA2/NAM7 helicase-like C-terminal" evidence="5">
    <location>
        <begin position="1160"/>
        <end position="1330"/>
    </location>
</feature>
<name>A0ABX1YPN8_9BACL</name>
<dbReference type="InterPro" id="IPR049050">
    <property type="entry name" value="nSTAND3"/>
</dbReference>
<keyword evidence="1" id="KW-0547">Nucleotide-binding</keyword>
<evidence type="ECO:0000313" key="9">
    <source>
        <dbReference type="Proteomes" id="UP000596857"/>
    </source>
</evidence>
<keyword evidence="4" id="KW-0067">ATP-binding</keyword>
<proteinExistence type="predicted"/>
<dbReference type="Pfam" id="PF18741">
    <property type="entry name" value="MTES_1575"/>
    <property type="match status" value="1"/>
</dbReference>
<evidence type="ECO:0000259" key="5">
    <source>
        <dbReference type="Pfam" id="PF13087"/>
    </source>
</evidence>
<comment type="caution">
    <text evidence="8">The sequence shown here is derived from an EMBL/GenBank/DDBJ whole genome shotgun (WGS) entry which is preliminary data.</text>
</comment>
<dbReference type="Pfam" id="PF13087">
    <property type="entry name" value="AAA_12"/>
    <property type="match status" value="1"/>
</dbReference>
<evidence type="ECO:0000259" key="7">
    <source>
        <dbReference type="Pfam" id="PF20720"/>
    </source>
</evidence>
<dbReference type="Gene3D" id="3.40.50.300">
    <property type="entry name" value="P-loop containing nucleotide triphosphate hydrolases"/>
    <property type="match status" value="3"/>
</dbReference>
<dbReference type="InterPro" id="IPR041679">
    <property type="entry name" value="DNA2/NAM7-like_C"/>
</dbReference>
<dbReference type="Pfam" id="PF20720">
    <property type="entry name" value="nSTAND3"/>
    <property type="match status" value="1"/>
</dbReference>
<dbReference type="PANTHER" id="PTHR43788">
    <property type="entry name" value="DNA2/NAM7 HELICASE FAMILY MEMBER"/>
    <property type="match status" value="1"/>
</dbReference>
<dbReference type="RefSeq" id="WP_171719077.1">
    <property type="nucleotide sequence ID" value="NZ_WHOB01000067.1"/>
</dbReference>
<keyword evidence="9" id="KW-1185">Reference proteome</keyword>
<protein>
    <submittedName>
        <fullName evidence="8">AAA family ATPase</fullName>
    </submittedName>
</protein>
<evidence type="ECO:0000313" key="8">
    <source>
        <dbReference type="EMBL" id="NOU81604.1"/>
    </source>
</evidence>
<dbReference type="CDD" id="cd18808">
    <property type="entry name" value="SF1_C_Upf1"/>
    <property type="match status" value="1"/>
</dbReference>
<accession>A0ABX1YPN8</accession>
<gene>
    <name evidence="8" type="ORF">GC101_22335</name>
</gene>
<evidence type="ECO:0000256" key="2">
    <source>
        <dbReference type="ARBA" id="ARBA00022801"/>
    </source>
</evidence>
<feature type="domain" description="Novel STAND NTPase 3" evidence="7">
    <location>
        <begin position="390"/>
        <end position="515"/>
    </location>
</feature>
<dbReference type="InterPro" id="IPR049468">
    <property type="entry name" value="Restrct_endonuc-II-like_dom"/>
</dbReference>
<dbReference type="EMBL" id="WHOB01000067">
    <property type="protein sequence ID" value="NOU81604.1"/>
    <property type="molecule type" value="Genomic_DNA"/>
</dbReference>
<organism evidence="8 9">
    <name type="scientific">Paenibacillus phytohabitans</name>
    <dbReference type="NCBI Taxonomy" id="2654978"/>
    <lineage>
        <taxon>Bacteria</taxon>
        <taxon>Bacillati</taxon>
        <taxon>Bacillota</taxon>
        <taxon>Bacilli</taxon>
        <taxon>Bacillales</taxon>
        <taxon>Paenibacillaceae</taxon>
        <taxon>Paenibacillus</taxon>
    </lineage>
</organism>
<dbReference type="InterPro" id="IPR050534">
    <property type="entry name" value="Coronavir_polyprotein_1ab"/>
</dbReference>